<dbReference type="RefSeq" id="WP_087643823.1">
    <property type="nucleotide sequence ID" value="NZ_FCON02000012.1"/>
</dbReference>
<organism evidence="2 3">
    <name type="scientific">Caballeronia choica</name>
    <dbReference type="NCBI Taxonomy" id="326476"/>
    <lineage>
        <taxon>Bacteria</taxon>
        <taxon>Pseudomonadati</taxon>
        <taxon>Pseudomonadota</taxon>
        <taxon>Betaproteobacteria</taxon>
        <taxon>Burkholderiales</taxon>
        <taxon>Burkholderiaceae</taxon>
        <taxon>Caballeronia</taxon>
    </lineage>
</organism>
<dbReference type="Proteomes" id="UP000054770">
    <property type="component" value="Unassembled WGS sequence"/>
</dbReference>
<feature type="domain" description="HemN C-terminal" evidence="1">
    <location>
        <begin position="318"/>
        <end position="386"/>
    </location>
</feature>
<keyword evidence="3" id="KW-1185">Reference proteome</keyword>
<dbReference type="AlphaFoldDB" id="A0A158GXS4"/>
<proteinExistence type="predicted"/>
<name>A0A158GXS4_9BURK</name>
<evidence type="ECO:0000259" key="1">
    <source>
        <dbReference type="Pfam" id="PF06969"/>
    </source>
</evidence>
<sequence>MYPSIGGRVHAPSCLYPAAEWFVEAFGTNAVGAWIARHAAPGWWQPVALDIDLPARCAGACACERTDCADCVDRADTSPCLSQLETEMALYHAARGEPADVLEVQWSAGVTSRSPAALAALRDAIDRHFRLTANANRVAVIDPCDATEVSLATLRALGATTLRILSYGDGHAAAAVITATRRLGFPWIEACVSATPARRVREAARLIDCLIAAAPDRIVLPAAHRGDAARRLIDAGYACVARNVFAPASGQSADTRGPRPANRPPFACSARPVGSVIALGPRSVGRLGPLSYQNHRVPRDYFAALERETLPIERGLLLTHDDIVRGAVIASLSADLFVDIATLEAAFCIDFRRYFSAEWKALRKLERAGALSIGATHLVLTPQGRLACDDVCRVFDRRTRMLTEACTRSHLL</sequence>
<reference evidence="2" key="1">
    <citation type="submission" date="2016-01" db="EMBL/GenBank/DDBJ databases">
        <authorList>
            <person name="Peeters C."/>
        </authorList>
    </citation>
    <scope>NUCLEOTIDE SEQUENCE [LARGE SCALE GENOMIC DNA]</scope>
    <source>
        <strain evidence="2">LMG 22940</strain>
    </source>
</reference>
<dbReference type="OrthoDB" id="9808022at2"/>
<dbReference type="InterPro" id="IPR058240">
    <property type="entry name" value="rSAM_sf"/>
</dbReference>
<comment type="caution">
    <text evidence="2">The sequence shown here is derived from an EMBL/GenBank/DDBJ whole genome shotgun (WGS) entry which is preliminary data.</text>
</comment>
<gene>
    <name evidence="2" type="ORF">AWB68_01610</name>
</gene>
<dbReference type="EMBL" id="FCON02000012">
    <property type="protein sequence ID" value="SAL36856.1"/>
    <property type="molecule type" value="Genomic_DNA"/>
</dbReference>
<dbReference type="SUPFAM" id="SSF102114">
    <property type="entry name" value="Radical SAM enzymes"/>
    <property type="match status" value="1"/>
</dbReference>
<dbReference type="InterPro" id="IPR010723">
    <property type="entry name" value="HemN_C"/>
</dbReference>
<evidence type="ECO:0000313" key="2">
    <source>
        <dbReference type="EMBL" id="SAL36856.1"/>
    </source>
</evidence>
<protein>
    <submittedName>
        <fullName evidence="2">Coproporphyrinogen III oxidase</fullName>
    </submittedName>
</protein>
<accession>A0A158GXS4</accession>
<evidence type="ECO:0000313" key="3">
    <source>
        <dbReference type="Proteomes" id="UP000054770"/>
    </source>
</evidence>
<dbReference type="Gene3D" id="1.10.10.920">
    <property type="match status" value="1"/>
</dbReference>
<dbReference type="Pfam" id="PF06969">
    <property type="entry name" value="HemN_C"/>
    <property type="match status" value="1"/>
</dbReference>